<dbReference type="SUPFAM" id="SSF51735">
    <property type="entry name" value="NAD(P)-binding Rossmann-fold domains"/>
    <property type="match status" value="1"/>
</dbReference>
<dbReference type="Pfam" id="PF20463">
    <property type="entry name" value="PDH_C"/>
    <property type="match status" value="1"/>
</dbReference>
<dbReference type="GO" id="GO:0006571">
    <property type="term" value="P:tyrosine biosynthetic process"/>
    <property type="evidence" value="ECO:0007669"/>
    <property type="project" value="InterPro"/>
</dbReference>
<name>D7DUM7_METV3</name>
<dbReference type="PROSITE" id="PS51176">
    <property type="entry name" value="PDH_ADH"/>
    <property type="match status" value="1"/>
</dbReference>
<dbReference type="KEGG" id="mvo:Mvol_1180"/>
<dbReference type="PANTHER" id="PTHR21363">
    <property type="entry name" value="PREPHENATE DEHYDROGENASE"/>
    <property type="match status" value="1"/>
</dbReference>
<evidence type="ECO:0000313" key="5">
    <source>
        <dbReference type="Proteomes" id="UP000007722"/>
    </source>
</evidence>
<evidence type="ECO:0000259" key="3">
    <source>
        <dbReference type="PROSITE" id="PS51176"/>
    </source>
</evidence>
<dbReference type="Proteomes" id="UP000007722">
    <property type="component" value="Chromosome"/>
</dbReference>
<dbReference type="PANTHER" id="PTHR21363:SF0">
    <property type="entry name" value="PREPHENATE DEHYDROGENASE [NADP(+)]"/>
    <property type="match status" value="1"/>
</dbReference>
<dbReference type="InParanoid" id="D7DUM7"/>
<feature type="compositionally biased region" description="Low complexity" evidence="2">
    <location>
        <begin position="47"/>
        <end position="68"/>
    </location>
</feature>
<feature type="domain" description="Prephenate/arogenate dehydrogenase" evidence="3">
    <location>
        <begin position="15"/>
        <end position="326"/>
    </location>
</feature>
<reference evidence="4 5" key="1">
    <citation type="submission" date="2010-05" db="EMBL/GenBank/DDBJ databases">
        <title>Complete sequence of Methanococcus voltae A3.</title>
        <authorList>
            <consortium name="US DOE Joint Genome Institute"/>
            <person name="Lucas S."/>
            <person name="Copeland A."/>
            <person name="Lapidus A."/>
            <person name="Cheng J.-F."/>
            <person name="Bruce D."/>
            <person name="Goodwin L."/>
            <person name="Pitluck S."/>
            <person name="Lowry S."/>
            <person name="Clum A."/>
            <person name="Land M."/>
            <person name="Hauser L."/>
            <person name="Kyrpides N."/>
            <person name="Mikhailova N."/>
            <person name="Whitman W.B."/>
            <person name="Woyke T."/>
        </authorList>
    </citation>
    <scope>NUCLEOTIDE SEQUENCE [LARGE SCALE GENOMIC DNA]</scope>
    <source>
        <strain evidence="5">ATCC BAA-1334 / A3</strain>
    </source>
</reference>
<protein>
    <submittedName>
        <fullName evidence="4">Prephenate dehydrogenase</fullName>
    </submittedName>
</protein>
<dbReference type="STRING" id="456320.Mvol_1180"/>
<sequence length="393" mass="44352">MIINFICDTMSNLKISVSIIGGTDGLGKWFAKFLKENDKCNKDNKNNKNNNRNNNSNNNSNNNNNDFNFDITITGRNTEKGTTVSQELGVKYCSNNIEATKNADIVIIAVPISHTLSVIEEVAPHMAKGSILMDMTSVKEKPALKMVEFTKEGVSVIPTHPMFGPSVPSIAEQVVILTPVEKCDNKHFEKVKKFLENAEAKVIVIEPQKHDEIISVIQGLTHFIHISLGSTLRELGISIKDSRNFASPIYEMMINMVGRIVGQNANLYADIQMNNDRTTNVHDTFIQECIKLRDTVKNRDKKAFIEDMELTSKYFGEETKKGLYYSNKAVNAIVNENMALKHAIGKEISLKHIYTGEIYNGVLKNIIEDKLIIKDLKNDKKEYELNIYEFNIL</sequence>
<dbReference type="FunCoup" id="D7DUM7">
    <property type="interactions" value="87"/>
</dbReference>
<dbReference type="InterPro" id="IPR046826">
    <property type="entry name" value="PDH_N"/>
</dbReference>
<feature type="region of interest" description="Disordered" evidence="2">
    <location>
        <begin position="40"/>
        <end position="68"/>
    </location>
</feature>
<dbReference type="InterPro" id="IPR046825">
    <property type="entry name" value="PDH_C"/>
</dbReference>
<dbReference type="GO" id="GO:0008977">
    <property type="term" value="F:prephenate dehydrogenase (NAD+) activity"/>
    <property type="evidence" value="ECO:0007669"/>
    <property type="project" value="InterPro"/>
</dbReference>
<dbReference type="Gene3D" id="3.40.50.720">
    <property type="entry name" value="NAD(P)-binding Rossmann-like Domain"/>
    <property type="match status" value="1"/>
</dbReference>
<keyword evidence="1" id="KW-0560">Oxidoreductase</keyword>
<dbReference type="InterPro" id="IPR008927">
    <property type="entry name" value="6-PGluconate_DH-like_C_sf"/>
</dbReference>
<dbReference type="Pfam" id="PF02153">
    <property type="entry name" value="PDH_N"/>
    <property type="match status" value="1"/>
</dbReference>
<dbReference type="Gene3D" id="1.10.3660.10">
    <property type="entry name" value="6-phosphogluconate dehydrogenase C-terminal like domain"/>
    <property type="match status" value="1"/>
</dbReference>
<dbReference type="HOGENOM" id="CLU_036672_1_0_2"/>
<keyword evidence="5" id="KW-1185">Reference proteome</keyword>
<organism evidence="4 5">
    <name type="scientific">Methanococcus voltae (strain ATCC BAA-1334 / A3)</name>
    <dbReference type="NCBI Taxonomy" id="456320"/>
    <lineage>
        <taxon>Archaea</taxon>
        <taxon>Methanobacteriati</taxon>
        <taxon>Methanobacteriota</taxon>
        <taxon>Methanomada group</taxon>
        <taxon>Methanococci</taxon>
        <taxon>Methanococcales</taxon>
        <taxon>Methanococcaceae</taxon>
        <taxon>Methanococcus</taxon>
    </lineage>
</organism>
<evidence type="ECO:0000256" key="2">
    <source>
        <dbReference type="SAM" id="MobiDB-lite"/>
    </source>
</evidence>
<dbReference type="EMBL" id="CP002057">
    <property type="protein sequence ID" value="ADI36837.1"/>
    <property type="molecule type" value="Genomic_DNA"/>
</dbReference>
<dbReference type="InterPro" id="IPR050812">
    <property type="entry name" value="Preph/Arog_dehydrog"/>
</dbReference>
<gene>
    <name evidence="4" type="ordered locus">Mvol_1180</name>
</gene>
<dbReference type="eggNOG" id="arCOG00245">
    <property type="taxonomic scope" value="Archaea"/>
</dbReference>
<dbReference type="InterPro" id="IPR003099">
    <property type="entry name" value="Prephen_DH"/>
</dbReference>
<dbReference type="AlphaFoldDB" id="D7DUM7"/>
<evidence type="ECO:0000256" key="1">
    <source>
        <dbReference type="ARBA" id="ARBA00023002"/>
    </source>
</evidence>
<dbReference type="GO" id="GO:0004665">
    <property type="term" value="F:prephenate dehydrogenase (NADP+) activity"/>
    <property type="evidence" value="ECO:0007669"/>
    <property type="project" value="InterPro"/>
</dbReference>
<dbReference type="GO" id="GO:0070403">
    <property type="term" value="F:NAD+ binding"/>
    <property type="evidence" value="ECO:0007669"/>
    <property type="project" value="InterPro"/>
</dbReference>
<proteinExistence type="predicted"/>
<accession>D7DUM7</accession>
<dbReference type="InterPro" id="IPR036291">
    <property type="entry name" value="NAD(P)-bd_dom_sf"/>
</dbReference>
<evidence type="ECO:0000313" key="4">
    <source>
        <dbReference type="EMBL" id="ADI36837.1"/>
    </source>
</evidence>
<dbReference type="SUPFAM" id="SSF48179">
    <property type="entry name" value="6-phosphogluconate dehydrogenase C-terminal domain-like"/>
    <property type="match status" value="1"/>
</dbReference>